<gene>
    <name evidence="3" type="ORF">PFISCL1PPCAC_18597</name>
</gene>
<organism evidence="3 4">
    <name type="scientific">Pristionchus fissidentatus</name>
    <dbReference type="NCBI Taxonomy" id="1538716"/>
    <lineage>
        <taxon>Eukaryota</taxon>
        <taxon>Metazoa</taxon>
        <taxon>Ecdysozoa</taxon>
        <taxon>Nematoda</taxon>
        <taxon>Chromadorea</taxon>
        <taxon>Rhabditida</taxon>
        <taxon>Rhabditina</taxon>
        <taxon>Diplogasteromorpha</taxon>
        <taxon>Diplogasteroidea</taxon>
        <taxon>Neodiplogasteridae</taxon>
        <taxon>Pristionchus</taxon>
    </lineage>
</organism>
<reference evidence="3" key="1">
    <citation type="submission" date="2023-10" db="EMBL/GenBank/DDBJ databases">
        <title>Genome assembly of Pristionchus species.</title>
        <authorList>
            <person name="Yoshida K."/>
            <person name="Sommer R.J."/>
        </authorList>
    </citation>
    <scope>NUCLEOTIDE SEQUENCE</scope>
    <source>
        <strain evidence="3">RS5133</strain>
    </source>
</reference>
<feature type="transmembrane region" description="Helical" evidence="2">
    <location>
        <begin position="73"/>
        <end position="96"/>
    </location>
</feature>
<feature type="non-terminal residue" evidence="3">
    <location>
        <position position="224"/>
    </location>
</feature>
<keyword evidence="2" id="KW-0812">Transmembrane</keyword>
<dbReference type="EMBL" id="BTSY01000005">
    <property type="protein sequence ID" value="GMT27300.1"/>
    <property type="molecule type" value="Genomic_DNA"/>
</dbReference>
<evidence type="ECO:0000256" key="1">
    <source>
        <dbReference type="SAM" id="MobiDB-lite"/>
    </source>
</evidence>
<name>A0AAV5WA76_9BILA</name>
<feature type="transmembrane region" description="Helical" evidence="2">
    <location>
        <begin position="7"/>
        <end position="26"/>
    </location>
</feature>
<dbReference type="InterPro" id="IPR019428">
    <property type="entry name" value="7TM_GPCR_serpentine_rcpt_Str"/>
</dbReference>
<proteinExistence type="predicted"/>
<dbReference type="PANTHER" id="PTHR22943:SF248">
    <property type="entry name" value="SEVEN TM RECEPTOR"/>
    <property type="match status" value="1"/>
</dbReference>
<accession>A0AAV5WA76</accession>
<evidence type="ECO:0000313" key="3">
    <source>
        <dbReference type="EMBL" id="GMT27300.1"/>
    </source>
</evidence>
<keyword evidence="2" id="KW-0472">Membrane</keyword>
<dbReference type="Proteomes" id="UP001432322">
    <property type="component" value="Unassembled WGS sequence"/>
</dbReference>
<evidence type="ECO:0000313" key="4">
    <source>
        <dbReference type="Proteomes" id="UP001432322"/>
    </source>
</evidence>
<feature type="transmembrane region" description="Helical" evidence="2">
    <location>
        <begin position="124"/>
        <end position="152"/>
    </location>
</feature>
<feature type="region of interest" description="Disordered" evidence="1">
    <location>
        <begin position="183"/>
        <end position="224"/>
    </location>
</feature>
<protein>
    <recommendedName>
        <fullName evidence="5">G protein-coupled receptor</fullName>
    </recommendedName>
</protein>
<dbReference type="PANTHER" id="PTHR22943">
    <property type="entry name" value="7-TRANSMEMBRANE DOMAIN RECEPTOR C.ELEGANS"/>
    <property type="match status" value="1"/>
</dbReference>
<feature type="compositionally biased region" description="Polar residues" evidence="1">
    <location>
        <begin position="200"/>
        <end position="213"/>
    </location>
</feature>
<dbReference type="Pfam" id="PF10326">
    <property type="entry name" value="7TM_GPCR_Str"/>
    <property type="match status" value="1"/>
</dbReference>
<evidence type="ECO:0008006" key="5">
    <source>
        <dbReference type="Google" id="ProtNLM"/>
    </source>
</evidence>
<keyword evidence="4" id="KW-1185">Reference proteome</keyword>
<evidence type="ECO:0000256" key="2">
    <source>
        <dbReference type="SAM" id="Phobius"/>
    </source>
</evidence>
<comment type="caution">
    <text evidence="3">The sequence shown here is derived from an EMBL/GenBank/DDBJ whole genome shotgun (WGS) entry which is preliminary data.</text>
</comment>
<keyword evidence="2" id="KW-1133">Transmembrane helix</keyword>
<feature type="transmembrane region" description="Helical" evidence="2">
    <location>
        <begin position="158"/>
        <end position="179"/>
    </location>
</feature>
<dbReference type="AlphaFoldDB" id="A0AAV5WA76"/>
<sequence>MHPTWRHFSYIYLICLVLTCPIFFTVNDAFPNEQFRLEMESSARKMYSLSMNDPVFVYGGTLFPRPTNGNRTFALYIFVGVGVTFTASYGLALFCVRSILRAIKKQTGGNISRSNRSLQVQRRFITMLILEATVPFFLIGVVVGLFTVAGLIGVRLGLFALVMSVIVVSVPAVQALLYISHLGGSSNKSSHRSTSKTNTVSAKNNSSFTQYPDSVSVAGANESA</sequence>